<dbReference type="PANTHER" id="PTHR48111:SF1">
    <property type="entry name" value="TWO-COMPONENT RESPONSE REGULATOR ORR33"/>
    <property type="match status" value="1"/>
</dbReference>
<evidence type="ECO:0000256" key="1">
    <source>
        <dbReference type="ARBA" id="ARBA00022553"/>
    </source>
</evidence>
<dbReference type="Gene3D" id="3.40.50.2300">
    <property type="match status" value="1"/>
</dbReference>
<feature type="DNA-binding region" description="OmpR/PhoB-type" evidence="7">
    <location>
        <begin position="155"/>
        <end position="254"/>
    </location>
</feature>
<dbReference type="EMBL" id="JAAGWE010000037">
    <property type="protein sequence ID" value="NEM08272.1"/>
    <property type="molecule type" value="Genomic_DNA"/>
</dbReference>
<comment type="caution">
    <text evidence="10">The sequence shown here is derived from an EMBL/GenBank/DDBJ whole genome shotgun (WGS) entry which is preliminary data.</text>
</comment>
<dbReference type="CDD" id="cd00383">
    <property type="entry name" value="trans_reg_C"/>
    <property type="match status" value="1"/>
</dbReference>
<evidence type="ECO:0000313" key="10">
    <source>
        <dbReference type="EMBL" id="NEM08272.1"/>
    </source>
</evidence>
<feature type="domain" description="Response regulatory" evidence="8">
    <location>
        <begin position="33"/>
        <end position="146"/>
    </location>
</feature>
<dbReference type="FunFam" id="1.10.10.10:FF:000018">
    <property type="entry name" value="DNA-binding response regulator ResD"/>
    <property type="match status" value="1"/>
</dbReference>
<dbReference type="Pfam" id="PF00072">
    <property type="entry name" value="Response_reg"/>
    <property type="match status" value="1"/>
</dbReference>
<sequence length="254" mass="28535">MLAPRRPRGARGPRAGRWCREGQVGRLTDVSRSVLIIEDDPRIRRIVQMTLQREGLDVVEADSGESGLERLGETDFDVVLLDLMLPGKDGFEVCREIRRTSNVPIIMVTARGDSHDVVAGLESGADDYVSKPFVAKELSARIRALARRTRVPEPRVHITVADLEIAPQDGTVTRDGELVNLTRTEFRLLCELATEPGRVLSREELLERVWGYDYFGDSRLVDVHVRRLRMKVEEDPSHPSVVTTVRGMGYRVPG</sequence>
<dbReference type="AlphaFoldDB" id="A0A6P0GMP4"/>
<proteinExistence type="predicted"/>
<organism evidence="10 11">
    <name type="scientific">Geodermatophilus normandii</name>
    <dbReference type="NCBI Taxonomy" id="1137989"/>
    <lineage>
        <taxon>Bacteria</taxon>
        <taxon>Bacillati</taxon>
        <taxon>Actinomycetota</taxon>
        <taxon>Actinomycetes</taxon>
        <taxon>Geodermatophilales</taxon>
        <taxon>Geodermatophilaceae</taxon>
        <taxon>Geodermatophilus</taxon>
    </lineage>
</organism>
<dbReference type="PROSITE" id="PS51755">
    <property type="entry name" value="OMPR_PHOB"/>
    <property type="match status" value="1"/>
</dbReference>
<reference evidence="10 11" key="1">
    <citation type="submission" date="2019-12" db="EMBL/GenBank/DDBJ databases">
        <title>WGS of CPCC 203550 I12A-02606.</title>
        <authorList>
            <person name="Jiang Z."/>
        </authorList>
    </citation>
    <scope>NUCLEOTIDE SEQUENCE [LARGE SCALE GENOMIC DNA]</scope>
    <source>
        <strain evidence="10 11">I12A-02606</strain>
    </source>
</reference>
<feature type="modified residue" description="4-aspartylphosphate" evidence="6">
    <location>
        <position position="82"/>
    </location>
</feature>
<dbReference type="InterPro" id="IPR039420">
    <property type="entry name" value="WalR-like"/>
</dbReference>
<accession>A0A6P0GMP4</accession>
<dbReference type="GO" id="GO:0000156">
    <property type="term" value="F:phosphorelay response regulator activity"/>
    <property type="evidence" value="ECO:0007669"/>
    <property type="project" value="TreeGrafter"/>
</dbReference>
<dbReference type="FunFam" id="3.40.50.2300:FF:000001">
    <property type="entry name" value="DNA-binding response regulator PhoB"/>
    <property type="match status" value="1"/>
</dbReference>
<keyword evidence="3" id="KW-0805">Transcription regulation</keyword>
<protein>
    <submittedName>
        <fullName evidence="10">Response regulator transcription factor</fullName>
    </submittedName>
</protein>
<evidence type="ECO:0000313" key="11">
    <source>
        <dbReference type="Proteomes" id="UP000471126"/>
    </source>
</evidence>
<evidence type="ECO:0000259" key="9">
    <source>
        <dbReference type="PROSITE" id="PS51755"/>
    </source>
</evidence>
<dbReference type="SMART" id="SM00448">
    <property type="entry name" value="REC"/>
    <property type="match status" value="1"/>
</dbReference>
<dbReference type="Gene3D" id="1.10.10.10">
    <property type="entry name" value="Winged helix-like DNA-binding domain superfamily/Winged helix DNA-binding domain"/>
    <property type="match status" value="1"/>
</dbReference>
<gene>
    <name evidence="10" type="ORF">GCU54_20075</name>
</gene>
<dbReference type="InterPro" id="IPR036388">
    <property type="entry name" value="WH-like_DNA-bd_sf"/>
</dbReference>
<dbReference type="CDD" id="cd17574">
    <property type="entry name" value="REC_OmpR"/>
    <property type="match status" value="1"/>
</dbReference>
<dbReference type="SMART" id="SM00862">
    <property type="entry name" value="Trans_reg_C"/>
    <property type="match status" value="1"/>
</dbReference>
<dbReference type="InterPro" id="IPR011006">
    <property type="entry name" value="CheY-like_superfamily"/>
</dbReference>
<dbReference type="InterPro" id="IPR016032">
    <property type="entry name" value="Sig_transdc_resp-reg_C-effctor"/>
</dbReference>
<dbReference type="Proteomes" id="UP000471126">
    <property type="component" value="Unassembled WGS sequence"/>
</dbReference>
<dbReference type="GO" id="GO:0006355">
    <property type="term" value="P:regulation of DNA-templated transcription"/>
    <property type="evidence" value="ECO:0007669"/>
    <property type="project" value="InterPro"/>
</dbReference>
<dbReference type="PANTHER" id="PTHR48111">
    <property type="entry name" value="REGULATOR OF RPOS"/>
    <property type="match status" value="1"/>
</dbReference>
<evidence type="ECO:0000259" key="8">
    <source>
        <dbReference type="PROSITE" id="PS50110"/>
    </source>
</evidence>
<evidence type="ECO:0000256" key="4">
    <source>
        <dbReference type="ARBA" id="ARBA00023125"/>
    </source>
</evidence>
<keyword evidence="1 6" id="KW-0597">Phosphoprotein</keyword>
<feature type="domain" description="OmpR/PhoB-type" evidence="9">
    <location>
        <begin position="155"/>
        <end position="254"/>
    </location>
</feature>
<dbReference type="SUPFAM" id="SSF46894">
    <property type="entry name" value="C-terminal effector domain of the bipartite response regulators"/>
    <property type="match status" value="1"/>
</dbReference>
<keyword evidence="2" id="KW-0902">Two-component regulatory system</keyword>
<dbReference type="PROSITE" id="PS50110">
    <property type="entry name" value="RESPONSE_REGULATORY"/>
    <property type="match status" value="1"/>
</dbReference>
<dbReference type="InterPro" id="IPR001789">
    <property type="entry name" value="Sig_transdc_resp-reg_receiver"/>
</dbReference>
<evidence type="ECO:0000256" key="7">
    <source>
        <dbReference type="PROSITE-ProRule" id="PRU01091"/>
    </source>
</evidence>
<dbReference type="InterPro" id="IPR001867">
    <property type="entry name" value="OmpR/PhoB-type_DNA-bd"/>
</dbReference>
<dbReference type="SUPFAM" id="SSF52172">
    <property type="entry name" value="CheY-like"/>
    <property type="match status" value="1"/>
</dbReference>
<dbReference type="GO" id="GO:0000976">
    <property type="term" value="F:transcription cis-regulatory region binding"/>
    <property type="evidence" value="ECO:0007669"/>
    <property type="project" value="TreeGrafter"/>
</dbReference>
<name>A0A6P0GMP4_9ACTN</name>
<evidence type="ECO:0000256" key="3">
    <source>
        <dbReference type="ARBA" id="ARBA00023015"/>
    </source>
</evidence>
<evidence type="ECO:0000256" key="5">
    <source>
        <dbReference type="ARBA" id="ARBA00023163"/>
    </source>
</evidence>
<dbReference type="GO" id="GO:0005829">
    <property type="term" value="C:cytosol"/>
    <property type="evidence" value="ECO:0007669"/>
    <property type="project" value="TreeGrafter"/>
</dbReference>
<keyword evidence="4 7" id="KW-0238">DNA-binding</keyword>
<keyword evidence="5" id="KW-0804">Transcription</keyword>
<dbReference type="GO" id="GO:0032993">
    <property type="term" value="C:protein-DNA complex"/>
    <property type="evidence" value="ECO:0007669"/>
    <property type="project" value="TreeGrafter"/>
</dbReference>
<evidence type="ECO:0000256" key="6">
    <source>
        <dbReference type="PROSITE-ProRule" id="PRU00169"/>
    </source>
</evidence>
<evidence type="ECO:0000256" key="2">
    <source>
        <dbReference type="ARBA" id="ARBA00023012"/>
    </source>
</evidence>
<dbReference type="Gene3D" id="6.10.250.690">
    <property type="match status" value="1"/>
</dbReference>
<dbReference type="Pfam" id="PF00486">
    <property type="entry name" value="Trans_reg_C"/>
    <property type="match status" value="1"/>
</dbReference>